<keyword evidence="2" id="KW-1185">Reference proteome</keyword>
<reference evidence="1" key="1">
    <citation type="submission" date="2020-10" db="EMBL/GenBank/DDBJ databases">
        <authorList>
            <person name="Abbas A."/>
            <person name="Razzaq R."/>
            <person name="Waqas M."/>
            <person name="Abbas N."/>
            <person name="Nielsen T.K."/>
            <person name="Hansen L.H."/>
            <person name="Hussain S."/>
            <person name="Shahid M."/>
        </authorList>
    </citation>
    <scope>NUCLEOTIDE SEQUENCE</scope>
    <source>
        <strain evidence="1">S14</strain>
    </source>
</reference>
<dbReference type="EMBL" id="JADBEO010000023">
    <property type="protein sequence ID" value="MDR4307297.1"/>
    <property type="molecule type" value="Genomic_DNA"/>
</dbReference>
<gene>
    <name evidence="1" type="ORF">IHQ68_11785</name>
</gene>
<sequence length="153" mass="17475">MKDLTSFERIRKRGLDTILLEGTVDINRIADSIYNTAATDPVHIVKLISLVQIIDRIKKTTLLESAKIPNAYIMMLSALEVGIDASITEVENQIRRLSWKHSIMTYIKTLLELRRRAKNSGDNDDFINSFYADLQNNLDDSNASTPKEKKKHK</sequence>
<proteinExistence type="predicted"/>
<evidence type="ECO:0000313" key="1">
    <source>
        <dbReference type="EMBL" id="MDR4307297.1"/>
    </source>
</evidence>
<protein>
    <submittedName>
        <fullName evidence="1">Uncharacterized protein</fullName>
    </submittedName>
</protein>
<accession>A0ABU1DGT4</accession>
<organism evidence="1 2">
    <name type="scientific">Chelatococcus sambhunathii</name>
    <dbReference type="NCBI Taxonomy" id="363953"/>
    <lineage>
        <taxon>Bacteria</taxon>
        <taxon>Pseudomonadati</taxon>
        <taxon>Pseudomonadota</taxon>
        <taxon>Alphaproteobacteria</taxon>
        <taxon>Hyphomicrobiales</taxon>
        <taxon>Chelatococcaceae</taxon>
        <taxon>Chelatococcus</taxon>
    </lineage>
</organism>
<comment type="caution">
    <text evidence="1">The sequence shown here is derived from an EMBL/GenBank/DDBJ whole genome shotgun (WGS) entry which is preliminary data.</text>
</comment>
<name>A0ABU1DGT4_9HYPH</name>
<dbReference type="Proteomes" id="UP001181622">
    <property type="component" value="Unassembled WGS sequence"/>
</dbReference>
<evidence type="ECO:0000313" key="2">
    <source>
        <dbReference type="Proteomes" id="UP001181622"/>
    </source>
</evidence>
<dbReference type="RefSeq" id="WP_309392030.1">
    <property type="nucleotide sequence ID" value="NZ_JADBEO010000023.1"/>
</dbReference>